<comment type="pathway">
    <text evidence="1">Cofactor biosynthesis; adenosylcobalamin biosynthesis.</text>
</comment>
<reference evidence="8" key="1">
    <citation type="journal article" date="2019" name="Int. J. Syst. Evol. Microbiol.">
        <title>The Global Catalogue of Microorganisms (GCM) 10K type strain sequencing project: providing services to taxonomists for standard genome sequencing and annotation.</title>
        <authorList>
            <consortium name="The Broad Institute Genomics Platform"/>
            <consortium name="The Broad Institute Genome Sequencing Center for Infectious Disease"/>
            <person name="Wu L."/>
            <person name="Ma J."/>
        </authorList>
    </citation>
    <scope>NUCLEOTIDE SEQUENCE [LARGE SCALE GENOMIC DNA]</scope>
    <source>
        <strain evidence="8">KACC 12597</strain>
    </source>
</reference>
<dbReference type="PANTHER" id="PTHR43467">
    <property type="entry name" value="COBALT-PRECORRIN-2 C(20)-METHYLTRANSFERASE"/>
    <property type="match status" value="1"/>
</dbReference>
<keyword evidence="4 7" id="KW-0808">Transferase</keyword>
<accession>A0ABW4Y6V2</accession>
<keyword evidence="8" id="KW-1185">Reference proteome</keyword>
<sequence>MKKLYLIGMGPGRPEFLTVQAIEALKRTDVFFMLEKDGRGKEELLQMRRDILDHYLGENGLGESGYRVVVANSPTRRMASGDYKEDVKIWHEEKHALFQRLIDEELADGQNGALLLWGDPAIYDQTVSLVSDLVARSEGQLDFEIIPGITSVQMLAAQHKIPLNRIGESITITTGRHVETCDPSEIDNAVVMLDYNASFQRFRGQNMDVYWAGYLGCPDEILVSGPVDEVTDDLLRVKAEAREKKGWLMDIYLLRRRRHDI</sequence>
<feature type="domain" description="Tetrapyrrole methylase" evidence="6">
    <location>
        <begin position="3"/>
        <end position="230"/>
    </location>
</feature>
<dbReference type="Pfam" id="PF00590">
    <property type="entry name" value="TP_methylase"/>
    <property type="match status" value="1"/>
</dbReference>
<dbReference type="Proteomes" id="UP001597337">
    <property type="component" value="Unassembled WGS sequence"/>
</dbReference>
<keyword evidence="2" id="KW-0169">Cobalamin biosynthesis</keyword>
<dbReference type="PANTHER" id="PTHR43467:SF1">
    <property type="entry name" value="PRECORRIN-6A SYNTHASE [DEACETYLATING]"/>
    <property type="match status" value="1"/>
</dbReference>
<evidence type="ECO:0000256" key="2">
    <source>
        <dbReference type="ARBA" id="ARBA00022573"/>
    </source>
</evidence>
<dbReference type="GO" id="GO:0032259">
    <property type="term" value="P:methylation"/>
    <property type="evidence" value="ECO:0007669"/>
    <property type="project" value="UniProtKB-KW"/>
</dbReference>
<dbReference type="InterPro" id="IPR035996">
    <property type="entry name" value="4pyrrol_Methylase_sf"/>
</dbReference>
<dbReference type="Gene3D" id="3.40.1010.10">
    <property type="entry name" value="Cobalt-precorrin-4 Transmethylase, Domain 1"/>
    <property type="match status" value="1"/>
</dbReference>
<gene>
    <name evidence="7" type="primary">cobF</name>
    <name evidence="7" type="ORF">ACFSJC_08655</name>
</gene>
<evidence type="ECO:0000256" key="5">
    <source>
        <dbReference type="ARBA" id="ARBA00022691"/>
    </source>
</evidence>
<dbReference type="SUPFAM" id="SSF53790">
    <property type="entry name" value="Tetrapyrrole methylase"/>
    <property type="match status" value="1"/>
</dbReference>
<evidence type="ECO:0000259" key="6">
    <source>
        <dbReference type="Pfam" id="PF00590"/>
    </source>
</evidence>
<dbReference type="InterPro" id="IPR000878">
    <property type="entry name" value="4pyrrol_Mease"/>
</dbReference>
<protein>
    <submittedName>
        <fullName evidence="7">Precorrin-6A synthase (Deacetylating)</fullName>
        <ecNumber evidence="7">2.1.1.152</ecNumber>
    </submittedName>
</protein>
<evidence type="ECO:0000256" key="1">
    <source>
        <dbReference type="ARBA" id="ARBA00004953"/>
    </source>
</evidence>
<keyword evidence="5" id="KW-0949">S-adenosyl-L-methionine</keyword>
<evidence type="ECO:0000256" key="3">
    <source>
        <dbReference type="ARBA" id="ARBA00022603"/>
    </source>
</evidence>
<evidence type="ECO:0000313" key="8">
    <source>
        <dbReference type="Proteomes" id="UP001597337"/>
    </source>
</evidence>
<dbReference type="PIRSF" id="PIRSF036525">
    <property type="entry name" value="CobF"/>
    <property type="match status" value="1"/>
</dbReference>
<evidence type="ECO:0000256" key="4">
    <source>
        <dbReference type="ARBA" id="ARBA00022679"/>
    </source>
</evidence>
<dbReference type="InterPro" id="IPR014776">
    <property type="entry name" value="4pyrrole_Mease_sub2"/>
</dbReference>
<evidence type="ECO:0000313" key="7">
    <source>
        <dbReference type="EMBL" id="MFD2111907.1"/>
    </source>
</evidence>
<dbReference type="CDD" id="cd11643">
    <property type="entry name" value="Precorrin-6A-synthase"/>
    <property type="match status" value="1"/>
</dbReference>
<organism evidence="7 8">
    <name type="scientific">Thiorhodococcus fuscus</name>
    <dbReference type="NCBI Taxonomy" id="527200"/>
    <lineage>
        <taxon>Bacteria</taxon>
        <taxon>Pseudomonadati</taxon>
        <taxon>Pseudomonadota</taxon>
        <taxon>Gammaproteobacteria</taxon>
        <taxon>Chromatiales</taxon>
        <taxon>Chromatiaceae</taxon>
        <taxon>Thiorhodococcus</taxon>
    </lineage>
</organism>
<dbReference type="NCBIfam" id="TIGR02434">
    <property type="entry name" value="CobF"/>
    <property type="match status" value="1"/>
</dbReference>
<dbReference type="InterPro" id="IPR014777">
    <property type="entry name" value="4pyrrole_Mease_sub1"/>
</dbReference>
<proteinExistence type="predicted"/>
<dbReference type="GO" id="GO:0043819">
    <property type="term" value="F:precorrin-6A synthase (deacetylating) activity"/>
    <property type="evidence" value="ECO:0007669"/>
    <property type="project" value="UniProtKB-EC"/>
</dbReference>
<name>A0ABW4Y6V2_9GAMM</name>
<keyword evidence="3 7" id="KW-0489">Methyltransferase</keyword>
<dbReference type="RefSeq" id="WP_386025725.1">
    <property type="nucleotide sequence ID" value="NZ_JBHUHX010000016.1"/>
</dbReference>
<comment type="caution">
    <text evidence="7">The sequence shown here is derived from an EMBL/GenBank/DDBJ whole genome shotgun (WGS) entry which is preliminary data.</text>
</comment>
<dbReference type="EC" id="2.1.1.152" evidence="7"/>
<dbReference type="Gene3D" id="3.30.950.10">
    <property type="entry name" value="Methyltransferase, Cobalt-precorrin-4 Transmethylase, Domain 2"/>
    <property type="match status" value="1"/>
</dbReference>
<dbReference type="EMBL" id="JBHUHX010000016">
    <property type="protein sequence ID" value="MFD2111907.1"/>
    <property type="molecule type" value="Genomic_DNA"/>
</dbReference>
<dbReference type="InterPro" id="IPR012797">
    <property type="entry name" value="CobF"/>
</dbReference>